<organism evidence="3 4">
    <name type="scientific">Akkermansia glycaniphila</name>
    <dbReference type="NCBI Taxonomy" id="1679444"/>
    <lineage>
        <taxon>Bacteria</taxon>
        <taxon>Pseudomonadati</taxon>
        <taxon>Verrucomicrobiota</taxon>
        <taxon>Verrucomicrobiia</taxon>
        <taxon>Verrucomicrobiales</taxon>
        <taxon>Akkermansiaceae</taxon>
        <taxon>Akkermansia</taxon>
    </lineage>
</organism>
<evidence type="ECO:0000259" key="2">
    <source>
        <dbReference type="Pfam" id="PF00857"/>
    </source>
</evidence>
<evidence type="ECO:0000313" key="4">
    <source>
        <dbReference type="Proteomes" id="UP000176204"/>
    </source>
</evidence>
<dbReference type="STRING" id="1679444.PYTT_1205"/>
<dbReference type="PANTHER" id="PTHR43540">
    <property type="entry name" value="PEROXYUREIDOACRYLATE/UREIDOACRYLATE AMIDOHYDROLASE-RELATED"/>
    <property type="match status" value="1"/>
</dbReference>
<dbReference type="Pfam" id="PF00857">
    <property type="entry name" value="Isochorismatase"/>
    <property type="match status" value="1"/>
</dbReference>
<sequence length="191" mass="21029">MMNPGLLLIDIQNDYFTGGKWELHRAEQAAAQASGILDRFRSRNLPVFHIQHINLKEGAPFFVPNTPGAEIHRQVAPVPGETLIVKHAPDSFFQTDLHLQLERRHIGHLVVCGMMTHMCVDTTVRAAKNYGYGITLIEDACATKDLLWHGASLAAPAVQAVFMAALNGTFAEISTAGTWLDRESATDRPNC</sequence>
<feature type="domain" description="Isochorismatase-like" evidence="2">
    <location>
        <begin position="6"/>
        <end position="155"/>
    </location>
</feature>
<protein>
    <submittedName>
        <fullName evidence="3">Isochorismatase-like</fullName>
    </submittedName>
</protein>
<dbReference type="InterPro" id="IPR036380">
    <property type="entry name" value="Isochorismatase-like_sf"/>
</dbReference>
<dbReference type="PANTHER" id="PTHR43540:SF1">
    <property type="entry name" value="ISOCHORISMATASE HYDROLASE"/>
    <property type="match status" value="1"/>
</dbReference>
<name>A0A1H6LGB4_9BACT</name>
<proteinExistence type="predicted"/>
<dbReference type="InterPro" id="IPR000868">
    <property type="entry name" value="Isochorismatase-like_dom"/>
</dbReference>
<evidence type="ECO:0000256" key="1">
    <source>
        <dbReference type="ARBA" id="ARBA00022801"/>
    </source>
</evidence>
<gene>
    <name evidence="3" type="ORF">PYTT_1205</name>
</gene>
<dbReference type="Gene3D" id="3.40.50.850">
    <property type="entry name" value="Isochorismatase-like"/>
    <property type="match status" value="1"/>
</dbReference>
<dbReference type="SUPFAM" id="SSF52499">
    <property type="entry name" value="Isochorismatase-like hydrolases"/>
    <property type="match status" value="1"/>
</dbReference>
<dbReference type="InterPro" id="IPR050272">
    <property type="entry name" value="Isochorismatase-like_hydrls"/>
</dbReference>
<accession>A0A1H6LGB4</accession>
<keyword evidence="4" id="KW-1185">Reference proteome</keyword>
<evidence type="ECO:0000313" key="3">
    <source>
        <dbReference type="EMBL" id="SEH85103.1"/>
    </source>
</evidence>
<dbReference type="CDD" id="cd01014">
    <property type="entry name" value="nicotinamidase_related"/>
    <property type="match status" value="1"/>
</dbReference>
<dbReference type="KEGG" id="agl:PYTT_1205"/>
<dbReference type="EMBL" id="LT629973">
    <property type="protein sequence ID" value="SEH85103.1"/>
    <property type="molecule type" value="Genomic_DNA"/>
</dbReference>
<dbReference type="GO" id="GO:0016787">
    <property type="term" value="F:hydrolase activity"/>
    <property type="evidence" value="ECO:0007669"/>
    <property type="project" value="UniProtKB-KW"/>
</dbReference>
<dbReference type="Proteomes" id="UP000176204">
    <property type="component" value="Chromosome I"/>
</dbReference>
<reference evidence="4" key="1">
    <citation type="submission" date="2016-09" db="EMBL/GenBank/DDBJ databases">
        <authorList>
            <person name="Koehorst J."/>
        </authorList>
    </citation>
    <scope>NUCLEOTIDE SEQUENCE [LARGE SCALE GENOMIC DNA]</scope>
</reference>
<dbReference type="AlphaFoldDB" id="A0A1H6LGB4"/>
<keyword evidence="1" id="KW-0378">Hydrolase</keyword>